<dbReference type="AlphaFoldDB" id="A0A1B4FJV0"/>
<keyword evidence="1" id="KW-1133">Transmembrane helix</keyword>
<keyword evidence="1" id="KW-0812">Transmembrane</keyword>
<name>A0A1B4FJV0_9BURK</name>
<dbReference type="SUPFAM" id="SSF103473">
    <property type="entry name" value="MFS general substrate transporter"/>
    <property type="match status" value="1"/>
</dbReference>
<proteinExistence type="predicted"/>
<evidence type="ECO:0008006" key="4">
    <source>
        <dbReference type="Google" id="ProtNLM"/>
    </source>
</evidence>
<feature type="transmembrane region" description="Helical" evidence="1">
    <location>
        <begin position="12"/>
        <end position="33"/>
    </location>
</feature>
<protein>
    <recommendedName>
        <fullName evidence="4">MFS transporter</fullName>
    </recommendedName>
</protein>
<evidence type="ECO:0000256" key="1">
    <source>
        <dbReference type="SAM" id="Phobius"/>
    </source>
</evidence>
<dbReference type="Proteomes" id="UP000062519">
    <property type="component" value="Chromosome 2"/>
</dbReference>
<evidence type="ECO:0000313" key="3">
    <source>
        <dbReference type="Proteomes" id="UP000062519"/>
    </source>
</evidence>
<reference evidence="2 3" key="1">
    <citation type="submission" date="2015-12" db="EMBL/GenBank/DDBJ databases">
        <title>Diversity of Burkholderia near neighbor genomes.</title>
        <authorList>
            <person name="Sahl J."/>
            <person name="Wagner D."/>
            <person name="Keim P."/>
        </authorList>
    </citation>
    <scope>NUCLEOTIDE SEQUENCE [LARGE SCALE GENOMIC DNA]</scope>
    <source>
        <strain evidence="2 3">BDU6</strain>
    </source>
</reference>
<feature type="transmembrane region" description="Helical" evidence="1">
    <location>
        <begin position="45"/>
        <end position="69"/>
    </location>
</feature>
<dbReference type="KEGG" id="buu:WS70_18490"/>
<keyword evidence="3" id="KW-1185">Reference proteome</keyword>
<organism evidence="2 3">
    <name type="scientific">Burkholderia mayonis</name>
    <dbReference type="NCBI Taxonomy" id="1385591"/>
    <lineage>
        <taxon>Bacteria</taxon>
        <taxon>Pseudomonadati</taxon>
        <taxon>Pseudomonadota</taxon>
        <taxon>Betaproteobacteria</taxon>
        <taxon>Burkholderiales</taxon>
        <taxon>Burkholderiaceae</taxon>
        <taxon>Burkholderia</taxon>
        <taxon>pseudomallei group</taxon>
    </lineage>
</organism>
<evidence type="ECO:0000313" key="2">
    <source>
        <dbReference type="EMBL" id="AOJ03898.1"/>
    </source>
</evidence>
<sequence length="82" mass="8531">MIKRVAVQSARAGRFVPIAVVVFLGLMAMGMPLGSVPAFVNAKLGYGMTVVGLVMGVESVATLLTRHFAGVTPTAKARRSPC</sequence>
<accession>A0A1B4FJV0</accession>
<gene>
    <name evidence="2" type="ORF">WS70_18490</name>
</gene>
<dbReference type="InterPro" id="IPR036259">
    <property type="entry name" value="MFS_trans_sf"/>
</dbReference>
<dbReference type="EMBL" id="CP013387">
    <property type="protein sequence ID" value="AOJ03898.1"/>
    <property type="molecule type" value="Genomic_DNA"/>
</dbReference>
<keyword evidence="1" id="KW-0472">Membrane</keyword>